<keyword evidence="1" id="KW-1133">Transmembrane helix</keyword>
<comment type="caution">
    <text evidence="2">The sequence shown here is derived from an EMBL/GenBank/DDBJ whole genome shotgun (WGS) entry which is preliminary data.</text>
</comment>
<reference evidence="2 3" key="1">
    <citation type="submission" date="2014-10" db="EMBL/GenBank/DDBJ databases">
        <title>Draft genome sequence of Actinoplanes utahensis NRRL 12052.</title>
        <authorList>
            <person name="Velasco-Bucheli B."/>
            <person name="del Cerro C."/>
            <person name="Hormigo D."/>
            <person name="Garcia J.L."/>
            <person name="Acebal C."/>
            <person name="Arroyo M."/>
            <person name="de la Mata I."/>
        </authorList>
    </citation>
    <scope>NUCLEOTIDE SEQUENCE [LARGE SCALE GENOMIC DNA]</scope>
    <source>
        <strain evidence="2 3">NRRL 12052</strain>
    </source>
</reference>
<protein>
    <recommendedName>
        <fullName evidence="4">ABC transporter</fullName>
    </recommendedName>
</protein>
<evidence type="ECO:0008006" key="4">
    <source>
        <dbReference type="Google" id="ProtNLM"/>
    </source>
</evidence>
<evidence type="ECO:0000256" key="1">
    <source>
        <dbReference type="SAM" id="Phobius"/>
    </source>
</evidence>
<feature type="transmembrane region" description="Helical" evidence="1">
    <location>
        <begin position="184"/>
        <end position="200"/>
    </location>
</feature>
<feature type="transmembrane region" description="Helical" evidence="1">
    <location>
        <begin position="116"/>
        <end position="138"/>
    </location>
</feature>
<dbReference type="EMBL" id="JRTT01000019">
    <property type="protein sequence ID" value="KHD76325.1"/>
    <property type="molecule type" value="Genomic_DNA"/>
</dbReference>
<feature type="transmembrane region" description="Helical" evidence="1">
    <location>
        <begin position="86"/>
        <end position="104"/>
    </location>
</feature>
<gene>
    <name evidence="2" type="ORF">MB27_18150</name>
</gene>
<name>A0A0A6UJQ9_ACTUT</name>
<dbReference type="Proteomes" id="UP000054537">
    <property type="component" value="Unassembled WGS sequence"/>
</dbReference>
<dbReference type="AlphaFoldDB" id="A0A0A6UJQ9"/>
<keyword evidence="3" id="KW-1185">Reference proteome</keyword>
<evidence type="ECO:0000313" key="2">
    <source>
        <dbReference type="EMBL" id="KHD76325.1"/>
    </source>
</evidence>
<accession>A0A0A6UJQ9</accession>
<evidence type="ECO:0000313" key="3">
    <source>
        <dbReference type="Proteomes" id="UP000054537"/>
    </source>
</evidence>
<sequence>MPMTGPLLRHLIRSVPWWPFAAAMALALLVQYPVWSSPEPQSGTALFGLRLAAAVLGAAAGFALPDLMASTVVTPIARWRVQWLRLAVLLVPSALAWVVLHAVVRSAGGPAFTWPVDFVILQAAVCGLLPVAAAALGARYRDDPSGALLGPAAQGAAVVVSLFFTDSSSPWPAPVSTGWTPAQQSWPVVLVLVLAVLVVANRERAAPR</sequence>
<proteinExistence type="predicted"/>
<keyword evidence="1" id="KW-0812">Transmembrane</keyword>
<dbReference type="STRING" id="1869.MB27_18150"/>
<feature type="transmembrane region" description="Helical" evidence="1">
    <location>
        <begin position="46"/>
        <end position="65"/>
    </location>
</feature>
<organism evidence="2 3">
    <name type="scientific">Actinoplanes utahensis</name>
    <dbReference type="NCBI Taxonomy" id="1869"/>
    <lineage>
        <taxon>Bacteria</taxon>
        <taxon>Bacillati</taxon>
        <taxon>Actinomycetota</taxon>
        <taxon>Actinomycetes</taxon>
        <taxon>Micromonosporales</taxon>
        <taxon>Micromonosporaceae</taxon>
        <taxon>Actinoplanes</taxon>
    </lineage>
</organism>
<feature type="transmembrane region" description="Helical" evidence="1">
    <location>
        <begin position="145"/>
        <end position="164"/>
    </location>
</feature>
<keyword evidence="1" id="KW-0472">Membrane</keyword>